<reference evidence="5" key="1">
    <citation type="journal article" date="2017" name="MSphere">
        <title>Novel beta-lactamase blaARL in Staphylococcus arlettae.</title>
        <authorList>
            <person name="Andreis S.N."/>
            <person name="Perreten V."/>
            <person name="Schwendener S."/>
        </authorList>
    </citation>
    <scope>NUCLEOTIDE SEQUENCE</scope>
    <source>
        <strain evidence="5">CCUG 33610</strain>
    </source>
</reference>
<dbReference type="SUPFAM" id="SSF46785">
    <property type="entry name" value="Winged helix' DNA-binding domain"/>
    <property type="match status" value="1"/>
</dbReference>
<protein>
    <submittedName>
        <fullName evidence="5">Beta-lactamase repressor</fullName>
    </submittedName>
</protein>
<dbReference type="PIRSF" id="PIRSF019455">
    <property type="entry name" value="CopR_AtkY"/>
    <property type="match status" value="1"/>
</dbReference>
<dbReference type="GO" id="GO:0045892">
    <property type="term" value="P:negative regulation of DNA-templated transcription"/>
    <property type="evidence" value="ECO:0007669"/>
    <property type="project" value="InterPro"/>
</dbReference>
<dbReference type="InterPro" id="IPR036390">
    <property type="entry name" value="WH_DNA-bd_sf"/>
</dbReference>
<dbReference type="GO" id="GO:0003677">
    <property type="term" value="F:DNA binding"/>
    <property type="evidence" value="ECO:0007669"/>
    <property type="project" value="UniProtKB-KW"/>
</dbReference>
<dbReference type="Gene3D" id="1.10.4040.10">
    <property type="entry name" value="Penicillinase repressor domain"/>
    <property type="match status" value="1"/>
</dbReference>
<evidence type="ECO:0000256" key="2">
    <source>
        <dbReference type="ARBA" id="ARBA00023015"/>
    </source>
</evidence>
<keyword evidence="2" id="KW-0805">Transcription regulation</keyword>
<sequence>MTEKAADISNAEWEIINVLWTQSPLSANQMIEKVQQAKAWNDKTIRTLITRLYKKGLLSREKQAGVYQYTPTVEEDDIKYEKTKNLVNQLYGGDVKSLVLNFVEQKELTEQDLQELHDLLEDLDN</sequence>
<proteinExistence type="inferred from homology"/>
<evidence type="ECO:0000313" key="5">
    <source>
        <dbReference type="EMBL" id="APY23863.1"/>
    </source>
</evidence>
<dbReference type="Gene3D" id="1.10.10.10">
    <property type="entry name" value="Winged helix-like DNA-binding domain superfamily/Winged helix DNA-binding domain"/>
    <property type="match status" value="1"/>
</dbReference>
<evidence type="ECO:0000256" key="3">
    <source>
        <dbReference type="ARBA" id="ARBA00023125"/>
    </source>
</evidence>
<dbReference type="InterPro" id="IPR036388">
    <property type="entry name" value="WH-like_DNA-bd_sf"/>
</dbReference>
<keyword evidence="3" id="KW-0238">DNA-binding</keyword>
<keyword evidence="4" id="KW-0804">Transcription</keyword>
<dbReference type="Pfam" id="PF03965">
    <property type="entry name" value="Penicillinase_R"/>
    <property type="match status" value="1"/>
</dbReference>
<dbReference type="InterPro" id="IPR005650">
    <property type="entry name" value="BlaI_family"/>
</dbReference>
<evidence type="ECO:0000256" key="1">
    <source>
        <dbReference type="ARBA" id="ARBA00011046"/>
    </source>
</evidence>
<organism evidence="5">
    <name type="scientific">Staphylococcus arlettae</name>
    <dbReference type="NCBI Taxonomy" id="29378"/>
    <lineage>
        <taxon>Bacteria</taxon>
        <taxon>Bacillati</taxon>
        <taxon>Bacillota</taxon>
        <taxon>Bacilli</taxon>
        <taxon>Bacillales</taxon>
        <taxon>Staphylococcaceae</taxon>
        <taxon>Staphylococcus</taxon>
    </lineage>
</organism>
<gene>
    <name evidence="5" type="primary">blaIARL</name>
</gene>
<accession>A0A1W5QCB8</accession>
<comment type="similarity">
    <text evidence="1">Belongs to the BlaI transcriptional regulatory family.</text>
</comment>
<evidence type="ECO:0000256" key="4">
    <source>
        <dbReference type="ARBA" id="ARBA00023163"/>
    </source>
</evidence>
<dbReference type="EMBL" id="KY363214">
    <property type="protein sequence ID" value="APY23863.1"/>
    <property type="molecule type" value="Genomic_DNA"/>
</dbReference>
<name>A0A1W5QCB8_9STAP</name>
<dbReference type="AlphaFoldDB" id="A0A1W5QCB8"/>